<dbReference type="InterPro" id="IPR051450">
    <property type="entry name" value="Gfo/Idh/MocA_Oxidoreductases"/>
</dbReference>
<dbReference type="EMBL" id="JACCBX010000004">
    <property type="protein sequence ID" value="NYE05699.1"/>
    <property type="molecule type" value="Genomic_DNA"/>
</dbReference>
<sequence length="435" mass="49879">MKKYVICGVSNRALEMFIKPILNEFSKENQIVGLLDSDPLRFSICKEKYPKLEQVPTFNPEQFETMIDQTKADYVLVTGRDDTHVDYILRALYKQVNVITEKPMVTNAADAYKVMLAEAESKGKVIVTFNYRYSTFHRKIKEMILEGKVGRITSIDLNWYIDTYHGASYFKRWNRSREISGGLSIHKSTHHFDLINWWLDQRPEEVFAYGALNYFGENGEANPRKESGRYCGTCDVRNNCSYFRRWNPRIGTTTVRDDHLLAGVYEKEVPYTNYRPDACIFDEEISIEDTYVAAVKYDGGSMLSYSINFSAPYEGYRLAINGTKGRIETTEYHEPSRIPFEYPEQKIDYYPIFGGKETIELVKEPGGHGGGDPILLADLFLGPDPARNYEILAGAESGAYSIAVGEGVWRSVAEKKPINIKEVLYQKTDHQLTKF</sequence>
<dbReference type="SUPFAM" id="SSF51735">
    <property type="entry name" value="NAD(P)-binding Rossmann-fold domains"/>
    <property type="match status" value="1"/>
</dbReference>
<dbReference type="InterPro" id="IPR000683">
    <property type="entry name" value="Gfo/Idh/MocA-like_OxRdtase_N"/>
</dbReference>
<protein>
    <submittedName>
        <fullName evidence="4">Dehydrogenase</fullName>
    </submittedName>
</protein>
<dbReference type="InterPro" id="IPR004104">
    <property type="entry name" value="Gfo/Idh/MocA-like_OxRdtase_C"/>
</dbReference>
<dbReference type="PANTHER" id="PTHR43377:SF2">
    <property type="entry name" value="BINDING ROSSMANN FOLD OXIDOREDUCTASE, PUTATIVE (AFU_ORTHOLOGUE AFUA_4G00560)-RELATED"/>
    <property type="match status" value="1"/>
</dbReference>
<reference evidence="5" key="2">
    <citation type="submission" date="2020-08" db="EMBL/GenBank/DDBJ databases">
        <title>The Agave Microbiome: Exploring the role of microbial communities in plant adaptations to desert environments.</title>
        <authorList>
            <person name="Partida-Martinez L.P."/>
        </authorList>
    </citation>
    <scope>NUCLEOTIDE SEQUENCE [LARGE SCALE GENOMIC DNA]</scope>
    <source>
        <strain evidence="5">AT2.8</strain>
    </source>
</reference>
<dbReference type="Pfam" id="PF01408">
    <property type="entry name" value="GFO_IDH_MocA"/>
    <property type="match status" value="1"/>
</dbReference>
<proteinExistence type="inferred from homology"/>
<accession>A0A852TCI7</accession>
<dbReference type="Pfam" id="PF02894">
    <property type="entry name" value="GFO_IDH_MocA_C"/>
    <property type="match status" value="1"/>
</dbReference>
<name>A0A852TCI7_9BACI</name>
<reference evidence="5" key="1">
    <citation type="submission" date="2020-07" db="EMBL/GenBank/DDBJ databases">
        <authorList>
            <person name="Partida-Martinez L."/>
            <person name="Huntemann M."/>
            <person name="Clum A."/>
            <person name="Wang J."/>
            <person name="Palaniappan K."/>
            <person name="Ritter S."/>
            <person name="Chen I.-M."/>
            <person name="Stamatis D."/>
            <person name="Reddy T."/>
            <person name="O'Malley R."/>
            <person name="Daum C."/>
            <person name="Shapiro N."/>
            <person name="Ivanova N."/>
            <person name="Kyrpides N."/>
            <person name="Woyke T."/>
        </authorList>
    </citation>
    <scope>NUCLEOTIDE SEQUENCE [LARGE SCALE GENOMIC DNA]</scope>
    <source>
        <strain evidence="5">AT2.8</strain>
    </source>
</reference>
<evidence type="ECO:0000256" key="1">
    <source>
        <dbReference type="ARBA" id="ARBA00010928"/>
    </source>
</evidence>
<dbReference type="SUPFAM" id="SSF55347">
    <property type="entry name" value="Glyceraldehyde-3-phosphate dehydrogenase-like, C-terminal domain"/>
    <property type="match status" value="1"/>
</dbReference>
<evidence type="ECO:0000259" key="2">
    <source>
        <dbReference type="Pfam" id="PF01408"/>
    </source>
</evidence>
<dbReference type="Gene3D" id="3.40.50.720">
    <property type="entry name" value="NAD(P)-binding Rossmann-like Domain"/>
    <property type="match status" value="1"/>
</dbReference>
<comment type="similarity">
    <text evidence="1">Belongs to the Gfo/Idh/MocA family.</text>
</comment>
<dbReference type="PANTHER" id="PTHR43377">
    <property type="entry name" value="BILIVERDIN REDUCTASE A"/>
    <property type="match status" value="1"/>
</dbReference>
<comment type="caution">
    <text evidence="4">The sequence shown here is derived from an EMBL/GenBank/DDBJ whole genome shotgun (WGS) entry which is preliminary data.</text>
</comment>
<evidence type="ECO:0000313" key="4">
    <source>
        <dbReference type="EMBL" id="NYE05699.1"/>
    </source>
</evidence>
<dbReference type="AlphaFoldDB" id="A0A852TCI7"/>
<feature type="domain" description="Gfo/Idh/MocA-like oxidoreductase C-terminal" evidence="3">
    <location>
        <begin position="141"/>
        <end position="420"/>
    </location>
</feature>
<dbReference type="GO" id="GO:0000166">
    <property type="term" value="F:nucleotide binding"/>
    <property type="evidence" value="ECO:0007669"/>
    <property type="project" value="InterPro"/>
</dbReference>
<organism evidence="4 5">
    <name type="scientific">Neobacillus niacini</name>
    <dbReference type="NCBI Taxonomy" id="86668"/>
    <lineage>
        <taxon>Bacteria</taxon>
        <taxon>Bacillati</taxon>
        <taxon>Bacillota</taxon>
        <taxon>Bacilli</taxon>
        <taxon>Bacillales</taxon>
        <taxon>Bacillaceae</taxon>
        <taxon>Neobacillus</taxon>
    </lineage>
</organism>
<dbReference type="Gene3D" id="3.30.360.10">
    <property type="entry name" value="Dihydrodipicolinate Reductase, domain 2"/>
    <property type="match status" value="1"/>
</dbReference>
<feature type="domain" description="Gfo/Idh/MocA-like oxidoreductase N-terminal" evidence="2">
    <location>
        <begin position="3"/>
        <end position="128"/>
    </location>
</feature>
<dbReference type="Proteomes" id="UP000548423">
    <property type="component" value="Unassembled WGS sequence"/>
</dbReference>
<dbReference type="InterPro" id="IPR036291">
    <property type="entry name" value="NAD(P)-bd_dom_sf"/>
</dbReference>
<evidence type="ECO:0000259" key="3">
    <source>
        <dbReference type="Pfam" id="PF02894"/>
    </source>
</evidence>
<evidence type="ECO:0000313" key="5">
    <source>
        <dbReference type="Proteomes" id="UP000548423"/>
    </source>
</evidence>
<gene>
    <name evidence="4" type="ORF">F4694_002452</name>
</gene>